<keyword evidence="2" id="KW-1185">Reference proteome</keyword>
<comment type="caution">
    <text evidence="1">The sequence shown here is derived from an EMBL/GenBank/DDBJ whole genome shotgun (WGS) entry which is preliminary data.</text>
</comment>
<organism evidence="1 2">
    <name type="scientific">Belliella aquatica</name>
    <dbReference type="NCBI Taxonomy" id="1323734"/>
    <lineage>
        <taxon>Bacteria</taxon>
        <taxon>Pseudomonadati</taxon>
        <taxon>Bacteroidota</taxon>
        <taxon>Cytophagia</taxon>
        <taxon>Cytophagales</taxon>
        <taxon>Cyclobacteriaceae</taxon>
        <taxon>Belliella</taxon>
    </lineage>
</organism>
<gene>
    <name evidence="1" type="ORF">GCM10010993_09610</name>
</gene>
<proteinExistence type="predicted"/>
<name>A0ABQ1M4W5_9BACT</name>
<evidence type="ECO:0000313" key="2">
    <source>
        <dbReference type="Proteomes" id="UP000635885"/>
    </source>
</evidence>
<dbReference type="Proteomes" id="UP000635885">
    <property type="component" value="Unassembled WGS sequence"/>
</dbReference>
<sequence>MSGISETEIIKFLIDKRKSLITEIEKIDVALSAIKGVDFAAIPKDISSLEEASVPDTYSSKLKLDKKILFVIRELKSGDKSEIIDKIKELEPETDVVKLEKSISVRLSYLKNNNLIQADKNGRSLRYFL</sequence>
<dbReference type="EMBL" id="BMFD01000003">
    <property type="protein sequence ID" value="GGC32794.1"/>
    <property type="molecule type" value="Genomic_DNA"/>
</dbReference>
<protein>
    <recommendedName>
        <fullName evidence="3">ArsR family transcriptional regulator</fullName>
    </recommendedName>
</protein>
<evidence type="ECO:0000313" key="1">
    <source>
        <dbReference type="EMBL" id="GGC32794.1"/>
    </source>
</evidence>
<evidence type="ECO:0008006" key="3">
    <source>
        <dbReference type="Google" id="ProtNLM"/>
    </source>
</evidence>
<dbReference type="RefSeq" id="WP_188440263.1">
    <property type="nucleotide sequence ID" value="NZ_BMFD01000003.1"/>
</dbReference>
<reference evidence="2" key="1">
    <citation type="journal article" date="2019" name="Int. J. Syst. Evol. Microbiol.">
        <title>The Global Catalogue of Microorganisms (GCM) 10K type strain sequencing project: providing services to taxonomists for standard genome sequencing and annotation.</title>
        <authorList>
            <consortium name="The Broad Institute Genomics Platform"/>
            <consortium name="The Broad Institute Genome Sequencing Center for Infectious Disease"/>
            <person name="Wu L."/>
            <person name="Ma J."/>
        </authorList>
    </citation>
    <scope>NUCLEOTIDE SEQUENCE [LARGE SCALE GENOMIC DNA]</scope>
    <source>
        <strain evidence="2">CGMCC 1.12479</strain>
    </source>
</reference>
<accession>A0ABQ1M4W5</accession>